<comment type="caution">
    <text evidence="2">The sequence shown here is derived from an EMBL/GenBank/DDBJ whole genome shotgun (WGS) entry which is preliminary data.</text>
</comment>
<evidence type="ECO:0000313" key="3">
    <source>
        <dbReference type="Proteomes" id="UP000285262"/>
    </source>
</evidence>
<dbReference type="AlphaFoldDB" id="A0A415FMH3"/>
<accession>A0A415FMH3</accession>
<evidence type="ECO:0000313" key="2">
    <source>
        <dbReference type="EMBL" id="RHK24087.1"/>
    </source>
</evidence>
<feature type="transmembrane region" description="Helical" evidence="1">
    <location>
        <begin position="89"/>
        <end position="112"/>
    </location>
</feature>
<protein>
    <submittedName>
        <fullName evidence="2">Uncharacterized protein</fullName>
    </submittedName>
</protein>
<name>A0A415FMH3_BIFAD</name>
<feature type="transmembrane region" description="Helical" evidence="1">
    <location>
        <begin position="124"/>
        <end position="146"/>
    </location>
</feature>
<keyword evidence="1" id="KW-0812">Transmembrane</keyword>
<dbReference type="EMBL" id="QRNG01000021">
    <property type="protein sequence ID" value="RHK24087.1"/>
    <property type="molecule type" value="Genomic_DNA"/>
</dbReference>
<organism evidence="2 3">
    <name type="scientific">Bifidobacterium adolescentis</name>
    <dbReference type="NCBI Taxonomy" id="1680"/>
    <lineage>
        <taxon>Bacteria</taxon>
        <taxon>Bacillati</taxon>
        <taxon>Actinomycetota</taxon>
        <taxon>Actinomycetes</taxon>
        <taxon>Bifidobacteriales</taxon>
        <taxon>Bifidobacteriaceae</taxon>
        <taxon>Bifidobacterium</taxon>
    </lineage>
</organism>
<evidence type="ECO:0000256" key="1">
    <source>
        <dbReference type="SAM" id="Phobius"/>
    </source>
</evidence>
<reference evidence="2 3" key="1">
    <citation type="submission" date="2018-08" db="EMBL/GenBank/DDBJ databases">
        <title>A genome reference for cultivated species of the human gut microbiota.</title>
        <authorList>
            <person name="Zou Y."/>
            <person name="Xue W."/>
            <person name="Luo G."/>
        </authorList>
    </citation>
    <scope>NUCLEOTIDE SEQUENCE [LARGE SCALE GENOMIC DNA]</scope>
    <source>
        <strain evidence="2 3">AF45-19</strain>
    </source>
</reference>
<keyword evidence="1" id="KW-1133">Transmembrane helix</keyword>
<sequence>MDIEKISKYLLTTVLKLLKGVPDLWRADVSRIIKELKEMAELESHAGERQRSVIRAHREFLIDEAAERLAYETYTRKGLRFWANQQELVCGYFSLFLVGGLYGIDVGLLLLVCAMSQDMNGAAAVGKLLIAFAVTASSTILAAMIGKRIYTHVALRKQFRLDILERFVMEAVEWMLRSRRPWRSHTSVCMSTRKREEYGNIGSSFCRASSLPPCSCSSPPWLVTGGAVSFVALVRLPYRVLFSF</sequence>
<dbReference type="Proteomes" id="UP000285262">
    <property type="component" value="Unassembled WGS sequence"/>
</dbReference>
<keyword evidence="1" id="KW-0472">Membrane</keyword>
<gene>
    <name evidence="2" type="ORF">DW072_09085</name>
</gene>
<proteinExistence type="predicted"/>